<keyword evidence="2" id="KW-1185">Reference proteome</keyword>
<dbReference type="AlphaFoldDB" id="A0AAV8TS06"/>
<comment type="caution">
    <text evidence="1">The sequence shown here is derived from an EMBL/GenBank/DDBJ whole genome shotgun (WGS) entry which is preliminary data.</text>
</comment>
<proteinExistence type="predicted"/>
<name>A0AAV8TS06_9ROSI</name>
<protein>
    <submittedName>
        <fullName evidence="1">Uncharacterized protein</fullName>
    </submittedName>
</protein>
<reference evidence="1 2" key="1">
    <citation type="submission" date="2021-09" db="EMBL/GenBank/DDBJ databases">
        <title>Genomic insights and catalytic innovation underlie evolution of tropane alkaloids biosynthesis.</title>
        <authorList>
            <person name="Wang Y.-J."/>
            <person name="Tian T."/>
            <person name="Huang J.-P."/>
            <person name="Huang S.-X."/>
        </authorList>
    </citation>
    <scope>NUCLEOTIDE SEQUENCE [LARGE SCALE GENOMIC DNA]</scope>
    <source>
        <strain evidence="1">KIB-2018</strain>
        <tissue evidence="1">Leaf</tissue>
    </source>
</reference>
<sequence length="104" mass="11761">MSFQGLLLREKMGFFLGLTLGSSSENGEEIVMHFYNCVDCFMTGVFRVTIEVPWKSLGKEIVIVLIDCIFILAQPATDGHALKEEDKRKLFEAKLQQIEVTTLC</sequence>
<dbReference type="Proteomes" id="UP001159364">
    <property type="component" value="Linkage Group LG04"/>
</dbReference>
<evidence type="ECO:0000313" key="1">
    <source>
        <dbReference type="EMBL" id="KAJ8768750.1"/>
    </source>
</evidence>
<accession>A0AAV8TS06</accession>
<evidence type="ECO:0000313" key="2">
    <source>
        <dbReference type="Proteomes" id="UP001159364"/>
    </source>
</evidence>
<dbReference type="EMBL" id="JAIWQS010000004">
    <property type="protein sequence ID" value="KAJ8768750.1"/>
    <property type="molecule type" value="Genomic_DNA"/>
</dbReference>
<gene>
    <name evidence="1" type="ORF">K2173_023654</name>
</gene>
<organism evidence="1 2">
    <name type="scientific">Erythroxylum novogranatense</name>
    <dbReference type="NCBI Taxonomy" id="1862640"/>
    <lineage>
        <taxon>Eukaryota</taxon>
        <taxon>Viridiplantae</taxon>
        <taxon>Streptophyta</taxon>
        <taxon>Embryophyta</taxon>
        <taxon>Tracheophyta</taxon>
        <taxon>Spermatophyta</taxon>
        <taxon>Magnoliopsida</taxon>
        <taxon>eudicotyledons</taxon>
        <taxon>Gunneridae</taxon>
        <taxon>Pentapetalae</taxon>
        <taxon>rosids</taxon>
        <taxon>fabids</taxon>
        <taxon>Malpighiales</taxon>
        <taxon>Erythroxylaceae</taxon>
        <taxon>Erythroxylum</taxon>
    </lineage>
</organism>